<dbReference type="InterPro" id="IPR005119">
    <property type="entry name" value="LysR_subst-bd"/>
</dbReference>
<gene>
    <name evidence="6" type="ORF">EXY26_03685</name>
</gene>
<dbReference type="PANTHER" id="PTHR30346:SF0">
    <property type="entry name" value="HCA OPERON TRANSCRIPTIONAL ACTIVATOR HCAR"/>
    <property type="match status" value="1"/>
</dbReference>
<dbReference type="PRINTS" id="PR00039">
    <property type="entry name" value="HTHLYSR"/>
</dbReference>
<reference evidence="6 7" key="1">
    <citation type="submission" date="2019-03" db="EMBL/GenBank/DDBJ databases">
        <title>Glutamicibacter sp. LJH19 genome.</title>
        <authorList>
            <person name="Sinai Borker S."/>
            <person name="Kumar R."/>
        </authorList>
    </citation>
    <scope>NUCLEOTIDE SEQUENCE [LARGE SCALE GENOMIC DNA]</scope>
    <source>
        <strain evidence="6 7">LJH19</strain>
    </source>
</reference>
<proteinExistence type="inferred from homology"/>
<dbReference type="GO" id="GO:0003700">
    <property type="term" value="F:DNA-binding transcription factor activity"/>
    <property type="evidence" value="ECO:0007669"/>
    <property type="project" value="InterPro"/>
</dbReference>
<dbReference type="FunFam" id="1.10.10.10:FF:000001">
    <property type="entry name" value="LysR family transcriptional regulator"/>
    <property type="match status" value="1"/>
</dbReference>
<dbReference type="AlphaFoldDB" id="A0A4Y8TWV2"/>
<feature type="domain" description="HTH lysR-type" evidence="5">
    <location>
        <begin position="2"/>
        <end position="59"/>
    </location>
</feature>
<evidence type="ECO:0000259" key="5">
    <source>
        <dbReference type="PROSITE" id="PS50931"/>
    </source>
</evidence>
<dbReference type="InterPro" id="IPR036390">
    <property type="entry name" value="WH_DNA-bd_sf"/>
</dbReference>
<keyword evidence="3" id="KW-0238">DNA-binding</keyword>
<comment type="similarity">
    <text evidence="1">Belongs to the LysR transcriptional regulatory family.</text>
</comment>
<dbReference type="InterPro" id="IPR036388">
    <property type="entry name" value="WH-like_DNA-bd_sf"/>
</dbReference>
<dbReference type="GO" id="GO:0003677">
    <property type="term" value="F:DNA binding"/>
    <property type="evidence" value="ECO:0007669"/>
    <property type="project" value="UniProtKB-KW"/>
</dbReference>
<comment type="caution">
    <text evidence="6">The sequence shown here is derived from an EMBL/GenBank/DDBJ whole genome shotgun (WGS) entry which is preliminary data.</text>
</comment>
<evidence type="ECO:0000256" key="1">
    <source>
        <dbReference type="ARBA" id="ARBA00009437"/>
    </source>
</evidence>
<dbReference type="SUPFAM" id="SSF46785">
    <property type="entry name" value="Winged helix' DNA-binding domain"/>
    <property type="match status" value="1"/>
</dbReference>
<dbReference type="RefSeq" id="WP_134779437.1">
    <property type="nucleotide sequence ID" value="NZ_SPDS01000001.1"/>
</dbReference>
<evidence type="ECO:0000256" key="2">
    <source>
        <dbReference type="ARBA" id="ARBA00023015"/>
    </source>
</evidence>
<name>A0A4Y8TWV2_9MICC</name>
<keyword evidence="4" id="KW-0804">Transcription</keyword>
<dbReference type="PANTHER" id="PTHR30346">
    <property type="entry name" value="TRANSCRIPTIONAL DUAL REGULATOR HCAR-RELATED"/>
    <property type="match status" value="1"/>
</dbReference>
<keyword evidence="2" id="KW-0805">Transcription regulation</keyword>
<dbReference type="Pfam" id="PF00126">
    <property type="entry name" value="HTH_1"/>
    <property type="match status" value="1"/>
</dbReference>
<dbReference type="Proteomes" id="UP000297638">
    <property type="component" value="Unassembled WGS sequence"/>
</dbReference>
<dbReference type="EMBL" id="SPDS01000001">
    <property type="protein sequence ID" value="TFH56172.1"/>
    <property type="molecule type" value="Genomic_DNA"/>
</dbReference>
<dbReference type="Pfam" id="PF03466">
    <property type="entry name" value="LysR_substrate"/>
    <property type="match status" value="1"/>
</dbReference>
<dbReference type="Gene3D" id="3.40.190.10">
    <property type="entry name" value="Periplasmic binding protein-like II"/>
    <property type="match status" value="2"/>
</dbReference>
<evidence type="ECO:0000256" key="3">
    <source>
        <dbReference type="ARBA" id="ARBA00023125"/>
    </source>
</evidence>
<evidence type="ECO:0000313" key="6">
    <source>
        <dbReference type="EMBL" id="TFH56172.1"/>
    </source>
</evidence>
<dbReference type="GO" id="GO:0032993">
    <property type="term" value="C:protein-DNA complex"/>
    <property type="evidence" value="ECO:0007669"/>
    <property type="project" value="TreeGrafter"/>
</dbReference>
<dbReference type="SUPFAM" id="SSF53850">
    <property type="entry name" value="Periplasmic binding protein-like II"/>
    <property type="match status" value="1"/>
</dbReference>
<dbReference type="InterPro" id="IPR000847">
    <property type="entry name" value="LysR_HTH_N"/>
</dbReference>
<evidence type="ECO:0000313" key="7">
    <source>
        <dbReference type="Proteomes" id="UP000297638"/>
    </source>
</evidence>
<dbReference type="PROSITE" id="PS50931">
    <property type="entry name" value="HTH_LYSR"/>
    <property type="match status" value="1"/>
</dbReference>
<dbReference type="Gene3D" id="1.10.10.10">
    <property type="entry name" value="Winged helix-like DNA-binding domain superfamily/Winged helix DNA-binding domain"/>
    <property type="match status" value="1"/>
</dbReference>
<protein>
    <submittedName>
        <fullName evidence="6">LysR family transcriptional regulator</fullName>
    </submittedName>
</protein>
<sequence>MFTLDQARSFVAVAEELHFGRAAERLNMTQPPLSRQIQKLERTVGVELLERDNRRVALTAAGHAFLQDARRLVVAAERAPDNARRIAAGQLGELRIGFTAASGFSLLGSLLGEISSQMPQVHLELAEMVTGEQVDALLDGDIDLGLARPPFDENLFESALLLTEGLYVAVPSGHRLTRLQRDVLFEDLRNEPLIMHSPTKARYFYDLVVRRVEIEHKNVRHTVSQVLTMIALVSAGRGIAFVPESAKLLGVGGVSYLRLGEVADDPVQLHAIWSKSSRNPALERVVSIVRHALHAE</sequence>
<accession>A0A4Y8TWV2</accession>
<organism evidence="6 7">
    <name type="scientific">Glutamicibacter arilaitensis</name>
    <dbReference type="NCBI Taxonomy" id="256701"/>
    <lineage>
        <taxon>Bacteria</taxon>
        <taxon>Bacillati</taxon>
        <taxon>Actinomycetota</taxon>
        <taxon>Actinomycetes</taxon>
        <taxon>Micrococcales</taxon>
        <taxon>Micrococcaceae</taxon>
        <taxon>Glutamicibacter</taxon>
    </lineage>
</organism>
<evidence type="ECO:0000256" key="4">
    <source>
        <dbReference type="ARBA" id="ARBA00023163"/>
    </source>
</evidence>